<reference evidence="2 3" key="1">
    <citation type="journal article" date="2021" name="BMC Biol.">
        <title>Horizontally acquired antibacterial genes associated with adaptive radiation of ladybird beetles.</title>
        <authorList>
            <person name="Li H.S."/>
            <person name="Tang X.F."/>
            <person name="Huang Y.H."/>
            <person name="Xu Z.Y."/>
            <person name="Chen M.L."/>
            <person name="Du X.Y."/>
            <person name="Qiu B.Y."/>
            <person name="Chen P.T."/>
            <person name="Zhang W."/>
            <person name="Slipinski A."/>
            <person name="Escalona H.E."/>
            <person name="Waterhouse R.M."/>
            <person name="Zwick A."/>
            <person name="Pang H."/>
        </authorList>
    </citation>
    <scope>NUCLEOTIDE SEQUENCE [LARGE SCALE GENOMIC DNA]</scope>
    <source>
        <strain evidence="2">SYSU2018</strain>
    </source>
</reference>
<dbReference type="Proteomes" id="UP001516400">
    <property type="component" value="Unassembled WGS sequence"/>
</dbReference>
<sequence>MYTMVVSLFDLLEEKSVVEPDKVRTLGFSQGLGNADPDDTSSSDDDEAVGFSQGVVASTPQASTSK</sequence>
<organism evidence="2 3">
    <name type="scientific">Cryptolaemus montrouzieri</name>
    <dbReference type="NCBI Taxonomy" id="559131"/>
    <lineage>
        <taxon>Eukaryota</taxon>
        <taxon>Metazoa</taxon>
        <taxon>Ecdysozoa</taxon>
        <taxon>Arthropoda</taxon>
        <taxon>Hexapoda</taxon>
        <taxon>Insecta</taxon>
        <taxon>Pterygota</taxon>
        <taxon>Neoptera</taxon>
        <taxon>Endopterygota</taxon>
        <taxon>Coleoptera</taxon>
        <taxon>Polyphaga</taxon>
        <taxon>Cucujiformia</taxon>
        <taxon>Coccinelloidea</taxon>
        <taxon>Coccinellidae</taxon>
        <taxon>Scymninae</taxon>
        <taxon>Scymnini</taxon>
        <taxon>Cryptolaemus</taxon>
    </lineage>
</organism>
<dbReference type="EMBL" id="JABFTP020000124">
    <property type="protein sequence ID" value="KAL3279168.1"/>
    <property type="molecule type" value="Genomic_DNA"/>
</dbReference>
<proteinExistence type="predicted"/>
<feature type="compositionally biased region" description="Polar residues" evidence="1">
    <location>
        <begin position="55"/>
        <end position="66"/>
    </location>
</feature>
<comment type="caution">
    <text evidence="2">The sequence shown here is derived from an EMBL/GenBank/DDBJ whole genome shotgun (WGS) entry which is preliminary data.</text>
</comment>
<gene>
    <name evidence="2" type="ORF">HHI36_016682</name>
</gene>
<accession>A0ABD2NKH0</accession>
<feature type="non-terminal residue" evidence="2">
    <location>
        <position position="66"/>
    </location>
</feature>
<evidence type="ECO:0000313" key="2">
    <source>
        <dbReference type="EMBL" id="KAL3279168.1"/>
    </source>
</evidence>
<evidence type="ECO:0000313" key="3">
    <source>
        <dbReference type="Proteomes" id="UP001516400"/>
    </source>
</evidence>
<evidence type="ECO:0000256" key="1">
    <source>
        <dbReference type="SAM" id="MobiDB-lite"/>
    </source>
</evidence>
<protein>
    <submittedName>
        <fullName evidence="2">Uncharacterized protein</fullName>
    </submittedName>
</protein>
<feature type="region of interest" description="Disordered" evidence="1">
    <location>
        <begin position="27"/>
        <end position="66"/>
    </location>
</feature>
<keyword evidence="3" id="KW-1185">Reference proteome</keyword>
<dbReference type="AlphaFoldDB" id="A0ABD2NKH0"/>
<feature type="compositionally biased region" description="Acidic residues" evidence="1">
    <location>
        <begin position="36"/>
        <end position="48"/>
    </location>
</feature>
<name>A0ABD2NKH0_9CUCU</name>